<protein>
    <recommendedName>
        <fullName evidence="4">Zinc transporter permease</fullName>
    </recommendedName>
</protein>
<comment type="caution">
    <text evidence="2">The sequence shown here is derived from an EMBL/GenBank/DDBJ whole genome shotgun (WGS) entry which is preliminary data.</text>
</comment>
<gene>
    <name evidence="2" type="ORF">GCM10022287_22140</name>
</gene>
<feature type="region of interest" description="Disordered" evidence="1">
    <location>
        <begin position="35"/>
        <end position="58"/>
    </location>
</feature>
<evidence type="ECO:0000256" key="1">
    <source>
        <dbReference type="SAM" id="MobiDB-lite"/>
    </source>
</evidence>
<accession>A0ABP8A1W3</accession>
<reference evidence="3" key="1">
    <citation type="journal article" date="2019" name="Int. J. Syst. Evol. Microbiol.">
        <title>The Global Catalogue of Microorganisms (GCM) 10K type strain sequencing project: providing services to taxonomists for standard genome sequencing and annotation.</title>
        <authorList>
            <consortium name="The Broad Institute Genomics Platform"/>
            <consortium name="The Broad Institute Genome Sequencing Center for Infectious Disease"/>
            <person name="Wu L."/>
            <person name="Ma J."/>
        </authorList>
    </citation>
    <scope>NUCLEOTIDE SEQUENCE [LARGE SCALE GENOMIC DNA]</scope>
    <source>
        <strain evidence="3">JCM 17591</strain>
    </source>
</reference>
<proteinExistence type="predicted"/>
<feature type="compositionally biased region" description="Basic and acidic residues" evidence="1">
    <location>
        <begin position="35"/>
        <end position="50"/>
    </location>
</feature>
<keyword evidence="3" id="KW-1185">Reference proteome</keyword>
<dbReference type="Proteomes" id="UP001501079">
    <property type="component" value="Unassembled WGS sequence"/>
</dbReference>
<name>A0ABP8A1W3_9MICO</name>
<evidence type="ECO:0008006" key="4">
    <source>
        <dbReference type="Google" id="ProtNLM"/>
    </source>
</evidence>
<evidence type="ECO:0000313" key="2">
    <source>
        <dbReference type="EMBL" id="GAA4175870.1"/>
    </source>
</evidence>
<dbReference type="EMBL" id="BAABBW010000003">
    <property type="protein sequence ID" value="GAA4175870.1"/>
    <property type="molecule type" value="Genomic_DNA"/>
</dbReference>
<organism evidence="2 3">
    <name type="scientific">Gryllotalpicola koreensis</name>
    <dbReference type="NCBI Taxonomy" id="993086"/>
    <lineage>
        <taxon>Bacteria</taxon>
        <taxon>Bacillati</taxon>
        <taxon>Actinomycetota</taxon>
        <taxon>Actinomycetes</taxon>
        <taxon>Micrococcales</taxon>
        <taxon>Microbacteriaceae</taxon>
        <taxon>Gryllotalpicola</taxon>
    </lineage>
</organism>
<evidence type="ECO:0000313" key="3">
    <source>
        <dbReference type="Proteomes" id="UP001501079"/>
    </source>
</evidence>
<sequence>MADGYGWLLENCGQPSMREHAAHLDDDYHEQGCSHCEQHEGCDHAEHPEPLEQESDDA</sequence>